<dbReference type="PANTHER" id="PTHR37422">
    <property type="entry name" value="TEICHURONIC ACID BIOSYNTHESIS PROTEIN TUAE"/>
    <property type="match status" value="1"/>
</dbReference>
<evidence type="ECO:0000256" key="1">
    <source>
        <dbReference type="ARBA" id="ARBA00004141"/>
    </source>
</evidence>
<protein>
    <recommendedName>
        <fullName evidence="6">O-antigen ligase-related domain-containing protein</fullName>
    </recommendedName>
</protein>
<evidence type="ECO:0000259" key="6">
    <source>
        <dbReference type="Pfam" id="PF04932"/>
    </source>
</evidence>
<keyword evidence="3 5" id="KW-1133">Transmembrane helix</keyword>
<evidence type="ECO:0000313" key="8">
    <source>
        <dbReference type="Proteomes" id="UP000178127"/>
    </source>
</evidence>
<feature type="transmembrane region" description="Helical" evidence="5">
    <location>
        <begin position="12"/>
        <end position="29"/>
    </location>
</feature>
<dbReference type="InterPro" id="IPR051533">
    <property type="entry name" value="WaaL-like"/>
</dbReference>
<dbReference type="InterPro" id="IPR007016">
    <property type="entry name" value="O-antigen_ligase-rel_domated"/>
</dbReference>
<dbReference type="STRING" id="1802620.A3D91_01465"/>
<feature type="transmembrane region" description="Helical" evidence="5">
    <location>
        <begin position="96"/>
        <end position="117"/>
    </location>
</feature>
<keyword evidence="2 5" id="KW-0812">Transmembrane</keyword>
<feature type="transmembrane region" description="Helical" evidence="5">
    <location>
        <begin position="162"/>
        <end position="181"/>
    </location>
</feature>
<comment type="caution">
    <text evidence="7">The sequence shown here is derived from an EMBL/GenBank/DDBJ whole genome shotgun (WGS) entry which is preliminary data.</text>
</comment>
<feature type="transmembrane region" description="Helical" evidence="5">
    <location>
        <begin position="129"/>
        <end position="150"/>
    </location>
</feature>
<evidence type="ECO:0000256" key="4">
    <source>
        <dbReference type="ARBA" id="ARBA00023136"/>
    </source>
</evidence>
<evidence type="ECO:0000313" key="7">
    <source>
        <dbReference type="EMBL" id="OGC53883.1"/>
    </source>
</evidence>
<accession>A0A1F4VB30</accession>
<dbReference type="Proteomes" id="UP000178127">
    <property type="component" value="Unassembled WGS sequence"/>
</dbReference>
<dbReference type="GO" id="GO:0016020">
    <property type="term" value="C:membrane"/>
    <property type="evidence" value="ECO:0007669"/>
    <property type="project" value="UniProtKB-SubCell"/>
</dbReference>
<feature type="transmembrane region" description="Helical" evidence="5">
    <location>
        <begin position="387"/>
        <end position="412"/>
    </location>
</feature>
<feature type="transmembrane region" description="Helical" evidence="5">
    <location>
        <begin position="238"/>
        <end position="256"/>
    </location>
</feature>
<dbReference type="Pfam" id="PF04932">
    <property type="entry name" value="Wzy_C"/>
    <property type="match status" value="1"/>
</dbReference>
<proteinExistence type="predicted"/>
<organism evidence="7 8">
    <name type="scientific">candidate division WWE3 bacterium RIFCSPHIGHO2_02_FULL_38_14</name>
    <dbReference type="NCBI Taxonomy" id="1802620"/>
    <lineage>
        <taxon>Bacteria</taxon>
        <taxon>Katanobacteria</taxon>
    </lineage>
</organism>
<dbReference type="PANTHER" id="PTHR37422:SF13">
    <property type="entry name" value="LIPOPOLYSACCHARIDE BIOSYNTHESIS PROTEIN PA4999-RELATED"/>
    <property type="match status" value="1"/>
</dbReference>
<evidence type="ECO:0000256" key="5">
    <source>
        <dbReference type="SAM" id="Phobius"/>
    </source>
</evidence>
<evidence type="ECO:0000256" key="2">
    <source>
        <dbReference type="ARBA" id="ARBA00022692"/>
    </source>
</evidence>
<feature type="domain" description="O-antigen ligase-related" evidence="6">
    <location>
        <begin position="199"/>
        <end position="366"/>
    </location>
</feature>
<comment type="subcellular location">
    <subcellularLocation>
        <location evidence="1">Membrane</location>
        <topology evidence="1">Multi-pass membrane protein</topology>
    </subcellularLocation>
</comment>
<dbReference type="EMBL" id="MEVD01000008">
    <property type="protein sequence ID" value="OGC53883.1"/>
    <property type="molecule type" value="Genomic_DNA"/>
</dbReference>
<gene>
    <name evidence="7" type="ORF">A3D91_01465</name>
</gene>
<reference evidence="7 8" key="1">
    <citation type="journal article" date="2016" name="Nat. Commun.">
        <title>Thousands of microbial genomes shed light on interconnected biogeochemical processes in an aquifer system.</title>
        <authorList>
            <person name="Anantharaman K."/>
            <person name="Brown C.T."/>
            <person name="Hug L.A."/>
            <person name="Sharon I."/>
            <person name="Castelle C.J."/>
            <person name="Probst A.J."/>
            <person name="Thomas B.C."/>
            <person name="Singh A."/>
            <person name="Wilkins M.J."/>
            <person name="Karaoz U."/>
            <person name="Brodie E.L."/>
            <person name="Williams K.H."/>
            <person name="Hubbard S.S."/>
            <person name="Banfield J.F."/>
        </authorList>
    </citation>
    <scope>NUCLEOTIDE SEQUENCE [LARGE SCALE GENOMIC DNA]</scope>
</reference>
<dbReference type="AlphaFoldDB" id="A0A1F4VB30"/>
<feature type="transmembrane region" description="Helical" evidence="5">
    <location>
        <begin position="72"/>
        <end position="90"/>
    </location>
</feature>
<sequence length="421" mass="47814">MDLLSNKLISLLKIIVYILVFFTPLIFVTNTNELYEFPKMYFVYFLGTAAFFVFCILLLFSRVKIKFPSYPVLFFISAVIISTIFSFHLYTSVWGYYTRFNGGLISVLVFAGVYLVISSTFKKDEISKILYLLILNSIPVSIFGISQHYAGVTRVYTTIGQPNWAAAYIAMIIPLTLYKYFKNGGKNVFLFGVIYLMEFACLWFTYSISGFLGFLVSIAALFIINRKELLNKYTFAKALPIVVLSILIAALNLGVFKQRIEDIFIDVRKVALESVYVYALENTSAGNNLSDPGFIRTGLWEGTLKLAASSPKVLLVGTGPETFPYAFQPFRPKILNYSSEWDFVFNKPHNYYLEILATMGILGLSSYGILIFKVLRTKHSFLVPSLISLFVSNIFGWPTVATALVFWIYLAVFDMEPEKEN</sequence>
<name>A0A1F4VB30_UNCKA</name>
<feature type="transmembrane region" description="Helical" evidence="5">
    <location>
        <begin position="351"/>
        <end position="375"/>
    </location>
</feature>
<evidence type="ECO:0000256" key="3">
    <source>
        <dbReference type="ARBA" id="ARBA00022989"/>
    </source>
</evidence>
<feature type="transmembrane region" description="Helical" evidence="5">
    <location>
        <begin position="211"/>
        <end position="226"/>
    </location>
</feature>
<keyword evidence="4 5" id="KW-0472">Membrane</keyword>
<feature type="transmembrane region" description="Helical" evidence="5">
    <location>
        <begin position="41"/>
        <end position="60"/>
    </location>
</feature>